<dbReference type="AlphaFoldDB" id="A0A3D8M5M7"/>
<proteinExistence type="predicted"/>
<dbReference type="GO" id="GO:0008417">
    <property type="term" value="F:fucosyltransferase activity"/>
    <property type="evidence" value="ECO:0007669"/>
    <property type="project" value="TreeGrafter"/>
</dbReference>
<dbReference type="Proteomes" id="UP000256561">
    <property type="component" value="Unassembled WGS sequence"/>
</dbReference>
<dbReference type="Gene3D" id="3.90.550.10">
    <property type="entry name" value="Spore Coat Polysaccharide Biosynthesis Protein SpsA, Chain A"/>
    <property type="match status" value="1"/>
</dbReference>
<dbReference type="PANTHER" id="PTHR22916">
    <property type="entry name" value="GLYCOSYLTRANSFERASE"/>
    <property type="match status" value="1"/>
</dbReference>
<evidence type="ECO:0000313" key="3">
    <source>
        <dbReference type="Proteomes" id="UP000256561"/>
    </source>
</evidence>
<dbReference type="SUPFAM" id="SSF53448">
    <property type="entry name" value="Nucleotide-diphospho-sugar transferases"/>
    <property type="match status" value="1"/>
</dbReference>
<dbReference type="RefSeq" id="WP_115593385.1">
    <property type="nucleotide sequence ID" value="NZ_QRHA01000007.1"/>
</dbReference>
<accession>A0A3D8M5M7</accession>
<dbReference type="PANTHER" id="PTHR22916:SF69">
    <property type="entry name" value="BIFUNCTIONAL GLYCOSYLTRANSFERASE PGTA"/>
    <property type="match status" value="1"/>
</dbReference>
<sequence length="291" mass="33542">MTKVSVWMPAHNAGPFLSEAIESVLVQTHPELELLIWNDGSVDETDSIAQQWATRDTRVKVFSSGNKGIVRSLNALLPHTHGEYVMRMDSDDVCFPDRIAKQLAYFSSDRSLGVLGCKVSLIGNHSGVWHYRQTAKQTEALAMLGNTPLCHPSWMVKRELYEQFHYDPSYQDMEDYEWLARVLFNSPFRGYAAREVLMHYRVHADNISVKRKTNQIRLRKRVLSSIWENLGINFDNHDVNRFCDELLTGVPCQDMTGITESVEKILPQLGEINAHTTNEIRRRFNRCMQKQ</sequence>
<feature type="domain" description="Glycosyltransferase 2-like" evidence="1">
    <location>
        <begin position="5"/>
        <end position="162"/>
    </location>
</feature>
<keyword evidence="3" id="KW-1185">Reference proteome</keyword>
<dbReference type="InterPro" id="IPR001173">
    <property type="entry name" value="Glyco_trans_2-like"/>
</dbReference>
<keyword evidence="2" id="KW-0808">Transferase</keyword>
<evidence type="ECO:0000259" key="1">
    <source>
        <dbReference type="Pfam" id="PF00535"/>
    </source>
</evidence>
<reference evidence="3" key="1">
    <citation type="submission" date="2018-08" db="EMBL/GenBank/DDBJ databases">
        <authorList>
            <person name="Zhang J."/>
            <person name="Du Z.-J."/>
        </authorList>
    </citation>
    <scope>NUCLEOTIDE SEQUENCE [LARGE SCALE GENOMIC DNA]</scope>
    <source>
        <strain evidence="3">KCTC 52655</strain>
    </source>
</reference>
<organism evidence="2 3">
    <name type="scientific">Alteromonas aestuariivivens</name>
    <dbReference type="NCBI Taxonomy" id="1938339"/>
    <lineage>
        <taxon>Bacteria</taxon>
        <taxon>Pseudomonadati</taxon>
        <taxon>Pseudomonadota</taxon>
        <taxon>Gammaproteobacteria</taxon>
        <taxon>Alteromonadales</taxon>
        <taxon>Alteromonadaceae</taxon>
        <taxon>Alteromonas/Salinimonas group</taxon>
        <taxon>Alteromonas</taxon>
    </lineage>
</organism>
<protein>
    <submittedName>
        <fullName evidence="2">Glycosyltransferase</fullName>
    </submittedName>
</protein>
<dbReference type="InterPro" id="IPR029044">
    <property type="entry name" value="Nucleotide-diphossugar_trans"/>
</dbReference>
<dbReference type="Pfam" id="PF00535">
    <property type="entry name" value="Glycos_transf_2"/>
    <property type="match status" value="1"/>
</dbReference>
<dbReference type="EMBL" id="QRHA01000007">
    <property type="protein sequence ID" value="RDV25053.1"/>
    <property type="molecule type" value="Genomic_DNA"/>
</dbReference>
<dbReference type="OrthoDB" id="9802649at2"/>
<gene>
    <name evidence="2" type="ORF">DXV75_10510</name>
</gene>
<comment type="caution">
    <text evidence="2">The sequence shown here is derived from an EMBL/GenBank/DDBJ whole genome shotgun (WGS) entry which is preliminary data.</text>
</comment>
<evidence type="ECO:0000313" key="2">
    <source>
        <dbReference type="EMBL" id="RDV25053.1"/>
    </source>
</evidence>
<name>A0A3D8M5M7_9ALTE</name>